<dbReference type="Pfam" id="PF00023">
    <property type="entry name" value="Ank"/>
    <property type="match status" value="2"/>
</dbReference>
<dbReference type="PROSITE" id="PS50088">
    <property type="entry name" value="ANK_REPEAT"/>
    <property type="match status" value="3"/>
</dbReference>
<dbReference type="Pfam" id="PF14223">
    <property type="entry name" value="Retrotran_gag_2"/>
    <property type="match status" value="1"/>
</dbReference>
<name>A0AAW1X1Y5_RUBAR</name>
<comment type="caution">
    <text evidence="2">The sequence shown here is derived from an EMBL/GenBank/DDBJ whole genome shotgun (WGS) entry which is preliminary data.</text>
</comment>
<dbReference type="PANTHER" id="PTHR24121:SF21">
    <property type="entry name" value="ANKYRIN REPEAT FAMILY PROTEIN"/>
    <property type="match status" value="1"/>
</dbReference>
<feature type="repeat" description="ANK" evidence="1">
    <location>
        <begin position="222"/>
        <end position="243"/>
    </location>
</feature>
<keyword evidence="3" id="KW-1185">Reference proteome</keyword>
<gene>
    <name evidence="2" type="ORF">M0R45_027491</name>
</gene>
<evidence type="ECO:0000256" key="1">
    <source>
        <dbReference type="PROSITE-ProRule" id="PRU00023"/>
    </source>
</evidence>
<dbReference type="AlphaFoldDB" id="A0AAW1X1Y5"/>
<reference evidence="2 3" key="1">
    <citation type="journal article" date="2023" name="G3 (Bethesda)">
        <title>A chromosome-length genome assembly and annotation of blackberry (Rubus argutus, cv. 'Hillquist').</title>
        <authorList>
            <person name="Bruna T."/>
            <person name="Aryal R."/>
            <person name="Dudchenko O."/>
            <person name="Sargent D.J."/>
            <person name="Mead D."/>
            <person name="Buti M."/>
            <person name="Cavallini A."/>
            <person name="Hytonen T."/>
            <person name="Andres J."/>
            <person name="Pham M."/>
            <person name="Weisz D."/>
            <person name="Mascagni F."/>
            <person name="Usai G."/>
            <person name="Natali L."/>
            <person name="Bassil N."/>
            <person name="Fernandez G.E."/>
            <person name="Lomsadze A."/>
            <person name="Armour M."/>
            <person name="Olukolu B."/>
            <person name="Poorten T."/>
            <person name="Britton C."/>
            <person name="Davik J."/>
            <person name="Ashrafi H."/>
            <person name="Aiden E.L."/>
            <person name="Borodovsky M."/>
            <person name="Worthington M."/>
        </authorList>
    </citation>
    <scope>NUCLEOTIDE SEQUENCE [LARGE SCALE GENOMIC DNA]</scope>
    <source>
        <strain evidence="2">PI 553951</strain>
    </source>
</reference>
<dbReference type="Gene3D" id="1.25.40.20">
    <property type="entry name" value="Ankyrin repeat-containing domain"/>
    <property type="match status" value="2"/>
</dbReference>
<dbReference type="PROSITE" id="PS50297">
    <property type="entry name" value="ANK_REP_REGION"/>
    <property type="match status" value="3"/>
</dbReference>
<protein>
    <submittedName>
        <fullName evidence="2">Uncharacterized protein</fullName>
    </submittedName>
</protein>
<accession>A0AAW1X1Y5</accession>
<dbReference type="InterPro" id="IPR002110">
    <property type="entry name" value="Ankyrin_rpt"/>
</dbReference>
<dbReference type="Proteomes" id="UP001457282">
    <property type="component" value="Unassembled WGS sequence"/>
</dbReference>
<dbReference type="SMART" id="SM00248">
    <property type="entry name" value="ANK"/>
    <property type="match status" value="4"/>
</dbReference>
<dbReference type="InterPro" id="IPR036770">
    <property type="entry name" value="Ankyrin_rpt-contain_sf"/>
</dbReference>
<organism evidence="2 3">
    <name type="scientific">Rubus argutus</name>
    <name type="common">Southern blackberry</name>
    <dbReference type="NCBI Taxonomy" id="59490"/>
    <lineage>
        <taxon>Eukaryota</taxon>
        <taxon>Viridiplantae</taxon>
        <taxon>Streptophyta</taxon>
        <taxon>Embryophyta</taxon>
        <taxon>Tracheophyta</taxon>
        <taxon>Spermatophyta</taxon>
        <taxon>Magnoliopsida</taxon>
        <taxon>eudicotyledons</taxon>
        <taxon>Gunneridae</taxon>
        <taxon>Pentapetalae</taxon>
        <taxon>rosids</taxon>
        <taxon>fabids</taxon>
        <taxon>Rosales</taxon>
        <taxon>Rosaceae</taxon>
        <taxon>Rosoideae</taxon>
        <taxon>Rosoideae incertae sedis</taxon>
        <taxon>Rubus</taxon>
    </lineage>
</organism>
<evidence type="ECO:0000313" key="2">
    <source>
        <dbReference type="EMBL" id="KAK9930454.1"/>
    </source>
</evidence>
<dbReference type="EMBL" id="JBEDUW010000005">
    <property type="protein sequence ID" value="KAK9930454.1"/>
    <property type="molecule type" value="Genomic_DNA"/>
</dbReference>
<feature type="repeat" description="ANK" evidence="1">
    <location>
        <begin position="187"/>
        <end position="208"/>
    </location>
</feature>
<sequence>MASTPVGSNALIPEVLNRNNYKDWRRRLKTYLLARDLLEVVEGIKEPAKLEDDEGEYKAWTKKNAEALYVIQNSCGQEMFSFIGEIETAKTAWKALEQECKVLQEYDGNNADHFKRYISFTESVSSGDWDKAKECLGEVDVRSVARATDPTDHFGDIALHVAARGGHGKLQTVKVLRPLIGELKDGDGDTALHIAVKNEQLDIVKELLLLISREDLKIKNDDGYTALHLAVNMGNMPIIKEFVTKEEGENNIAEDDFDRYISFTTYVTNGDWDNANECLRDLDDPCGAVTVVDPRDEWGDTALHAAAREGHAHIVKQLVSLLKVRQEEDLELKTAQDLTAFGSGINLGVSEQVVMERAKYMVEQYEKMLSSILEVQNAIVVWALRASKWELARYLYSVTPLEFLDGSNGSAFLCYCLNISKEIDLAWDLLQRYPNLAMTIYERDNTCPMLRLARMRYAFLSGTRLTRLQKLIYNRIHIREVAHVNIHDISINVAISEDDHANKRDLVSSVMTLFRRFVQGLWKICGIDHLYEMKATHEWIFEFLRCMELAGI</sequence>
<keyword evidence="1" id="KW-0040">ANK repeat</keyword>
<dbReference type="SUPFAM" id="SSF48403">
    <property type="entry name" value="Ankyrin repeat"/>
    <property type="match status" value="1"/>
</dbReference>
<feature type="repeat" description="ANK" evidence="1">
    <location>
        <begin position="298"/>
        <end position="320"/>
    </location>
</feature>
<proteinExistence type="predicted"/>
<dbReference type="Pfam" id="PF12796">
    <property type="entry name" value="Ank_2"/>
    <property type="match status" value="1"/>
</dbReference>
<evidence type="ECO:0000313" key="3">
    <source>
        <dbReference type="Proteomes" id="UP001457282"/>
    </source>
</evidence>
<dbReference type="PANTHER" id="PTHR24121">
    <property type="entry name" value="NO MECHANORECEPTOR POTENTIAL C, ISOFORM D-RELATED"/>
    <property type="match status" value="1"/>
</dbReference>